<evidence type="ECO:0000313" key="8">
    <source>
        <dbReference type="Proteomes" id="UP001562425"/>
    </source>
</evidence>
<name>A0ABD1CJU3_CULPP</name>
<comment type="caution">
    <text evidence="7">The sequence shown here is derived from an EMBL/GenBank/DDBJ whole genome shotgun (WGS) entry which is preliminary data.</text>
</comment>
<evidence type="ECO:0000256" key="2">
    <source>
        <dbReference type="ARBA" id="ARBA00009700"/>
    </source>
</evidence>
<dbReference type="AlphaFoldDB" id="A0ABD1CJU3"/>
<organism evidence="7 8">
    <name type="scientific">Culex pipiens pipiens</name>
    <name type="common">Northern house mosquito</name>
    <dbReference type="NCBI Taxonomy" id="38569"/>
    <lineage>
        <taxon>Eukaryota</taxon>
        <taxon>Metazoa</taxon>
        <taxon>Ecdysozoa</taxon>
        <taxon>Arthropoda</taxon>
        <taxon>Hexapoda</taxon>
        <taxon>Insecta</taxon>
        <taxon>Pterygota</taxon>
        <taxon>Neoptera</taxon>
        <taxon>Endopterygota</taxon>
        <taxon>Diptera</taxon>
        <taxon>Nematocera</taxon>
        <taxon>Culicoidea</taxon>
        <taxon>Culicidae</taxon>
        <taxon>Culicinae</taxon>
        <taxon>Culicini</taxon>
        <taxon>Culex</taxon>
        <taxon>Culex</taxon>
    </lineage>
</organism>
<feature type="transmembrane region" description="Helical" evidence="6">
    <location>
        <begin position="33"/>
        <end position="51"/>
    </location>
</feature>
<evidence type="ECO:0008006" key="9">
    <source>
        <dbReference type="Google" id="ProtNLM"/>
    </source>
</evidence>
<proteinExistence type="inferred from homology"/>
<keyword evidence="8" id="KW-1185">Reference proteome</keyword>
<accession>A0ABD1CJU3</accession>
<dbReference type="Pfam" id="PF07851">
    <property type="entry name" value="TMEM120A-B"/>
    <property type="match status" value="1"/>
</dbReference>
<feature type="transmembrane region" description="Helical" evidence="6">
    <location>
        <begin position="117"/>
        <end position="134"/>
    </location>
</feature>
<comment type="similarity">
    <text evidence="2">Belongs to the TMEM120 family.</text>
</comment>
<reference evidence="7 8" key="1">
    <citation type="submission" date="2024-05" db="EMBL/GenBank/DDBJ databases">
        <title>Culex pipiens pipiens assembly and annotation.</title>
        <authorList>
            <person name="Alout H."/>
            <person name="Durand T."/>
        </authorList>
    </citation>
    <scope>NUCLEOTIDE SEQUENCE [LARGE SCALE GENOMIC DNA]</scope>
    <source>
        <strain evidence="7">HA-2024</strain>
        <tissue evidence="7">Whole body</tissue>
    </source>
</reference>
<evidence type="ECO:0000256" key="3">
    <source>
        <dbReference type="ARBA" id="ARBA00022692"/>
    </source>
</evidence>
<dbReference type="PANTHER" id="PTHR21433">
    <property type="entry name" value="TRANSMEMBRANE PROTEIN INDUCED BY TUMOR NECROSIS FACTOR ALPHA"/>
    <property type="match status" value="1"/>
</dbReference>
<keyword evidence="3 6" id="KW-0812">Transmembrane</keyword>
<dbReference type="PANTHER" id="PTHR21433:SF0">
    <property type="entry name" value="TRANSMEMBRANE PROTEIN 120 HOMOLOG"/>
    <property type="match status" value="1"/>
</dbReference>
<keyword evidence="4 6" id="KW-1133">Transmembrane helix</keyword>
<feature type="non-terminal residue" evidence="7">
    <location>
        <position position="138"/>
    </location>
</feature>
<evidence type="ECO:0000256" key="1">
    <source>
        <dbReference type="ARBA" id="ARBA00004141"/>
    </source>
</evidence>
<feature type="transmembrane region" description="Helical" evidence="6">
    <location>
        <begin position="57"/>
        <end position="75"/>
    </location>
</feature>
<comment type="subcellular location">
    <subcellularLocation>
        <location evidence="1">Membrane</location>
        <topology evidence="1">Multi-pass membrane protein</topology>
    </subcellularLocation>
</comment>
<dbReference type="InterPro" id="IPR012926">
    <property type="entry name" value="TMEM120A/B"/>
</dbReference>
<dbReference type="GO" id="GO:0016020">
    <property type="term" value="C:membrane"/>
    <property type="evidence" value="ECO:0007669"/>
    <property type="project" value="UniProtKB-SubCell"/>
</dbReference>
<evidence type="ECO:0000313" key="7">
    <source>
        <dbReference type="EMBL" id="KAL1376669.1"/>
    </source>
</evidence>
<dbReference type="EMBL" id="JBEHCU010011487">
    <property type="protein sequence ID" value="KAL1376669.1"/>
    <property type="molecule type" value="Genomic_DNA"/>
</dbReference>
<evidence type="ECO:0000256" key="6">
    <source>
        <dbReference type="SAM" id="Phobius"/>
    </source>
</evidence>
<gene>
    <name evidence="7" type="ORF">pipiens_016766</name>
</gene>
<keyword evidence="5 6" id="KW-0472">Membrane</keyword>
<evidence type="ECO:0000256" key="5">
    <source>
        <dbReference type="ARBA" id="ARBA00023136"/>
    </source>
</evidence>
<evidence type="ECO:0000256" key="4">
    <source>
        <dbReference type="ARBA" id="ARBA00022989"/>
    </source>
</evidence>
<protein>
    <recommendedName>
        <fullName evidence="9">Transmembrane protein</fullName>
    </recommendedName>
</protein>
<sequence length="138" mass="16119">MEIRLSNGLCGVSGERTSEVEHCRIEPIHAWELLIVASGLLLSFLNIVINYRALELAFIFLLVWYYCTLTIRESILKVNGSRIKGWWRLHHFISTASAGVLLIWPQGEPWQLFRTQFMYFNVYISLVQYMQFGYQKGV</sequence>
<dbReference type="Proteomes" id="UP001562425">
    <property type="component" value="Unassembled WGS sequence"/>
</dbReference>
<feature type="transmembrane region" description="Helical" evidence="6">
    <location>
        <begin position="87"/>
        <end position="105"/>
    </location>
</feature>